<dbReference type="Pfam" id="PF00330">
    <property type="entry name" value="Aconitase"/>
    <property type="match status" value="1"/>
</dbReference>
<keyword evidence="1 6" id="KW-0004">4Fe-4S</keyword>
<dbReference type="SUPFAM" id="SSF53732">
    <property type="entry name" value="Aconitase iron-sulfur domain"/>
    <property type="match status" value="1"/>
</dbReference>
<dbReference type="InterPro" id="IPR015931">
    <property type="entry name" value="Acnase/IPM_dHydase_lsu_aba_1/3"/>
</dbReference>
<keyword evidence="6" id="KW-0028">Amino-acid biosynthesis</keyword>
<evidence type="ECO:0000256" key="4">
    <source>
        <dbReference type="ARBA" id="ARBA00023014"/>
    </source>
</evidence>
<evidence type="ECO:0000259" key="7">
    <source>
        <dbReference type="Pfam" id="PF00330"/>
    </source>
</evidence>
<dbReference type="InterPro" id="IPR018136">
    <property type="entry name" value="Aconitase_4Fe-4S_BS"/>
</dbReference>
<keyword evidence="5 6" id="KW-0456">Lyase</keyword>
<evidence type="ECO:0000256" key="1">
    <source>
        <dbReference type="ARBA" id="ARBA00022485"/>
    </source>
</evidence>
<comment type="similarity">
    <text evidence="6">Belongs to the aconitase/IPM isomerase family. LeuC type 2 subfamily.</text>
</comment>
<dbReference type="PANTHER" id="PTHR43822:SF2">
    <property type="entry name" value="HOMOACONITASE, MITOCHONDRIAL"/>
    <property type="match status" value="1"/>
</dbReference>
<dbReference type="NCBIfam" id="TIGR01343">
    <property type="entry name" value="hacA_fam"/>
    <property type="match status" value="1"/>
</dbReference>
<dbReference type="GO" id="GO:0009098">
    <property type="term" value="P:L-leucine biosynthetic process"/>
    <property type="evidence" value="ECO:0007669"/>
    <property type="project" value="UniProtKB-UniRule"/>
</dbReference>
<comment type="pathway">
    <text evidence="6">Amino-acid biosynthesis; L-leucine biosynthesis; L-leucine from 3-methyl-2-oxobutanoate: step 2/4.</text>
</comment>
<sequence length="413" mass="44664">MGQTLAEKIISEHAGRSVKAGELVIANVDVCAVQDGTGPLTVQEFKKLGKEKLNNPERTILFIDHASPSPRKELSNTHTVLREFSKEYGAVLSDVGAGVCHQRLIETFVNPCEILVGADSHTCTSGALGAFATGMGSTDIAVAMALGKTWLKVPQTFKIEVTGKFKKGICSKDLMLHLIGLIGADGATYRALEFCGDTIENMEMSERFTLANMAVEAGAKAGLFVADEKTKEYLKKHAREDKFRTLKPDTDAVYERIIKINAEDIKHTVSCPHTVDNTKAVEELDKIKVDQVFIGTCTNGRIEDLRIVAEILKGKKANPDVRLLICPASKEVYLKALDEGLINIFVEANAAILPPGCGPCVGVHAGTLADGEVCLATQNRNFQGRMGNTKGFIYLSSPYVAAYTALRGYISAE</sequence>
<keyword evidence="2 6" id="KW-0479">Metal-binding</keyword>
<gene>
    <name evidence="6" type="primary">leuC</name>
    <name evidence="8" type="ORF">IAD41_03910</name>
</gene>
<dbReference type="NCBIfam" id="NF001614">
    <property type="entry name" value="PRK00402.1"/>
    <property type="match status" value="1"/>
</dbReference>
<feature type="domain" description="Aconitase/3-isopropylmalate dehydratase large subunit alpha/beta/alpha" evidence="7">
    <location>
        <begin position="7"/>
        <end position="408"/>
    </location>
</feature>
<dbReference type="PROSITE" id="PS00450">
    <property type="entry name" value="ACONITASE_1"/>
    <property type="match status" value="1"/>
</dbReference>
<feature type="binding site" evidence="6">
    <location>
        <position position="297"/>
    </location>
    <ligand>
        <name>[4Fe-4S] cluster</name>
        <dbReference type="ChEBI" id="CHEBI:49883"/>
    </ligand>
</feature>
<dbReference type="PANTHER" id="PTHR43822">
    <property type="entry name" value="HOMOACONITASE, MITOCHONDRIAL-RELATED"/>
    <property type="match status" value="1"/>
</dbReference>
<dbReference type="GO" id="GO:0051539">
    <property type="term" value="F:4 iron, 4 sulfur cluster binding"/>
    <property type="evidence" value="ECO:0007669"/>
    <property type="project" value="UniProtKB-KW"/>
</dbReference>
<dbReference type="NCBIfam" id="TIGR02086">
    <property type="entry name" value="IPMI_arch"/>
    <property type="match status" value="1"/>
</dbReference>
<dbReference type="EMBL" id="DVJO01000086">
    <property type="protein sequence ID" value="HIS82731.1"/>
    <property type="molecule type" value="Genomic_DNA"/>
</dbReference>
<dbReference type="InterPro" id="IPR033941">
    <property type="entry name" value="IPMI_cat"/>
</dbReference>
<dbReference type="Proteomes" id="UP000824139">
    <property type="component" value="Unassembled WGS sequence"/>
</dbReference>
<dbReference type="Gene3D" id="3.30.499.10">
    <property type="entry name" value="Aconitase, domain 3"/>
    <property type="match status" value="2"/>
</dbReference>
<dbReference type="HAMAP" id="MF_01027">
    <property type="entry name" value="LeuC_type2"/>
    <property type="match status" value="1"/>
</dbReference>
<keyword evidence="3 6" id="KW-0408">Iron</keyword>
<evidence type="ECO:0000313" key="9">
    <source>
        <dbReference type="Proteomes" id="UP000824139"/>
    </source>
</evidence>
<dbReference type="InterPro" id="IPR006251">
    <property type="entry name" value="Homoacnase/IPMdehydase_lsu"/>
</dbReference>
<dbReference type="EC" id="4.2.1.33" evidence="6"/>
<accession>A0A9D1K3P3</accession>
<comment type="function">
    <text evidence="6">Catalyzes the isomerization between 2-isopropylmalate and 3-isopropylmalate, via the formation of 2-isopropylmaleate.</text>
</comment>
<keyword evidence="6" id="KW-0432">Leucine biosynthesis</keyword>
<evidence type="ECO:0000256" key="2">
    <source>
        <dbReference type="ARBA" id="ARBA00022723"/>
    </source>
</evidence>
<dbReference type="GO" id="GO:0046872">
    <property type="term" value="F:metal ion binding"/>
    <property type="evidence" value="ECO:0007669"/>
    <property type="project" value="UniProtKB-KW"/>
</dbReference>
<dbReference type="InterPro" id="IPR011826">
    <property type="entry name" value="HAcnase/IPMdehydase_lsu_prok"/>
</dbReference>
<comment type="caution">
    <text evidence="8">The sequence shown here is derived from an EMBL/GenBank/DDBJ whole genome shotgun (WGS) entry which is preliminary data.</text>
</comment>
<evidence type="ECO:0000313" key="8">
    <source>
        <dbReference type="EMBL" id="HIS82731.1"/>
    </source>
</evidence>
<dbReference type="AlphaFoldDB" id="A0A9D1K3P3"/>
<feature type="binding site" evidence="6">
    <location>
        <position position="360"/>
    </location>
    <ligand>
        <name>[4Fe-4S] cluster</name>
        <dbReference type="ChEBI" id="CHEBI:49883"/>
    </ligand>
</feature>
<comment type="cofactor">
    <cofactor evidence="6">
        <name>[4Fe-4S] cluster</name>
        <dbReference type="ChEBI" id="CHEBI:49883"/>
    </cofactor>
    <text evidence="6">Binds 1 [4Fe-4S] cluster per subunit.</text>
</comment>
<evidence type="ECO:0000256" key="3">
    <source>
        <dbReference type="ARBA" id="ARBA00023004"/>
    </source>
</evidence>
<proteinExistence type="inferred from homology"/>
<comment type="catalytic activity">
    <reaction evidence="6">
        <text>(2R,3S)-3-isopropylmalate = (2S)-2-isopropylmalate</text>
        <dbReference type="Rhea" id="RHEA:32287"/>
        <dbReference type="ChEBI" id="CHEBI:1178"/>
        <dbReference type="ChEBI" id="CHEBI:35121"/>
        <dbReference type="EC" id="4.2.1.33"/>
    </reaction>
</comment>
<evidence type="ECO:0000256" key="6">
    <source>
        <dbReference type="HAMAP-Rule" id="MF_01027"/>
    </source>
</evidence>
<dbReference type="InterPro" id="IPR036008">
    <property type="entry name" value="Aconitase_4Fe-4S_dom"/>
</dbReference>
<dbReference type="PRINTS" id="PR00415">
    <property type="entry name" value="ACONITASE"/>
</dbReference>
<reference evidence="8" key="1">
    <citation type="submission" date="2020-10" db="EMBL/GenBank/DDBJ databases">
        <authorList>
            <person name="Gilroy R."/>
        </authorList>
    </citation>
    <scope>NUCLEOTIDE SEQUENCE</scope>
    <source>
        <strain evidence="8">CHK152-2994</strain>
    </source>
</reference>
<comment type="subunit">
    <text evidence="6">Heterodimer of LeuC and LeuD.</text>
</comment>
<dbReference type="InterPro" id="IPR001030">
    <property type="entry name" value="Acoase/IPM_deHydtase_lsu_aba"/>
</dbReference>
<reference evidence="8" key="2">
    <citation type="journal article" date="2021" name="PeerJ">
        <title>Extensive microbial diversity within the chicken gut microbiome revealed by metagenomics and culture.</title>
        <authorList>
            <person name="Gilroy R."/>
            <person name="Ravi A."/>
            <person name="Getino M."/>
            <person name="Pursley I."/>
            <person name="Horton D.L."/>
            <person name="Alikhan N.F."/>
            <person name="Baker D."/>
            <person name="Gharbi K."/>
            <person name="Hall N."/>
            <person name="Watson M."/>
            <person name="Adriaenssens E.M."/>
            <person name="Foster-Nyarko E."/>
            <person name="Jarju S."/>
            <person name="Secka A."/>
            <person name="Antonio M."/>
            <person name="Oren A."/>
            <person name="Chaudhuri R.R."/>
            <person name="La Ragione R."/>
            <person name="Hildebrand F."/>
            <person name="Pallen M.J."/>
        </authorList>
    </citation>
    <scope>NUCLEOTIDE SEQUENCE</scope>
    <source>
        <strain evidence="8">CHK152-2994</strain>
    </source>
</reference>
<feature type="binding site" evidence="6">
    <location>
        <position position="357"/>
    </location>
    <ligand>
        <name>[4Fe-4S] cluster</name>
        <dbReference type="ChEBI" id="CHEBI:49883"/>
    </ligand>
</feature>
<protein>
    <recommendedName>
        <fullName evidence="6">3-isopropylmalate dehydratase large subunit</fullName>
        <ecNumber evidence="6">4.2.1.33</ecNumber>
    </recommendedName>
    <alternativeName>
        <fullName evidence="6">Alpha-IPM isomerase</fullName>
        <shortName evidence="6">IPMI</shortName>
    </alternativeName>
    <alternativeName>
        <fullName evidence="6">Isopropylmalate isomerase</fullName>
    </alternativeName>
</protein>
<dbReference type="InterPro" id="IPR050067">
    <property type="entry name" value="IPM_dehydratase_rel_enz"/>
</dbReference>
<name>A0A9D1K3P3_9BACT</name>
<dbReference type="GO" id="GO:0003861">
    <property type="term" value="F:3-isopropylmalate dehydratase activity"/>
    <property type="evidence" value="ECO:0007669"/>
    <property type="project" value="UniProtKB-UniRule"/>
</dbReference>
<keyword evidence="6" id="KW-0100">Branched-chain amino acid biosynthesis</keyword>
<organism evidence="8 9">
    <name type="scientific">Candidatus Scatenecus faecavium</name>
    <dbReference type="NCBI Taxonomy" id="2840915"/>
    <lineage>
        <taxon>Bacteria</taxon>
        <taxon>Candidatus Scatenecus</taxon>
    </lineage>
</organism>
<keyword evidence="4 6" id="KW-0411">Iron-sulfur</keyword>
<dbReference type="CDD" id="cd01583">
    <property type="entry name" value="IPMI"/>
    <property type="match status" value="1"/>
</dbReference>
<evidence type="ECO:0000256" key="5">
    <source>
        <dbReference type="ARBA" id="ARBA00023239"/>
    </source>
</evidence>